<sequence>AGAVLVIVPAGAWLFRKAVPEKDLRLELYFILNALMAIFGVIATVNGQTAVDGYSEVDWKAFAGMVLIILAGAAVGLAWYALRLKGLGHLLKRKDRHRL</sequence>
<dbReference type="EMBL" id="JADIMJ010000121">
    <property type="protein sequence ID" value="MBO8454614.1"/>
    <property type="molecule type" value="Genomic_DNA"/>
</dbReference>
<proteinExistence type="predicted"/>
<feature type="transmembrane region" description="Helical" evidence="1">
    <location>
        <begin position="59"/>
        <end position="82"/>
    </location>
</feature>
<organism evidence="2 3">
    <name type="scientific">Candidatus Cryptobacteroides gallistercoris</name>
    <dbReference type="NCBI Taxonomy" id="2840765"/>
    <lineage>
        <taxon>Bacteria</taxon>
        <taxon>Pseudomonadati</taxon>
        <taxon>Bacteroidota</taxon>
        <taxon>Bacteroidia</taxon>
        <taxon>Bacteroidales</taxon>
        <taxon>Candidatus Cryptobacteroides</taxon>
    </lineage>
</organism>
<name>A0A940IH54_9BACT</name>
<accession>A0A940IH54</accession>
<evidence type="ECO:0000256" key="1">
    <source>
        <dbReference type="SAM" id="Phobius"/>
    </source>
</evidence>
<keyword evidence="1" id="KW-1133">Transmembrane helix</keyword>
<dbReference type="Proteomes" id="UP000771749">
    <property type="component" value="Unassembled WGS sequence"/>
</dbReference>
<dbReference type="AlphaFoldDB" id="A0A940IH54"/>
<keyword evidence="1" id="KW-0812">Transmembrane</keyword>
<keyword evidence="1" id="KW-0472">Membrane</keyword>
<gene>
    <name evidence="2" type="ORF">IAC07_07835</name>
</gene>
<comment type="caution">
    <text evidence="2">The sequence shown here is derived from an EMBL/GenBank/DDBJ whole genome shotgun (WGS) entry which is preliminary data.</text>
</comment>
<protein>
    <submittedName>
        <fullName evidence="2">Uncharacterized protein</fullName>
    </submittedName>
</protein>
<reference evidence="2" key="2">
    <citation type="journal article" date="2021" name="PeerJ">
        <title>Extensive microbial diversity within the chicken gut microbiome revealed by metagenomics and culture.</title>
        <authorList>
            <person name="Gilroy R."/>
            <person name="Ravi A."/>
            <person name="Getino M."/>
            <person name="Pursley I."/>
            <person name="Horton D.L."/>
            <person name="Alikhan N.F."/>
            <person name="Baker D."/>
            <person name="Gharbi K."/>
            <person name="Hall N."/>
            <person name="Watson M."/>
            <person name="Adriaenssens E.M."/>
            <person name="Foster-Nyarko E."/>
            <person name="Jarju S."/>
            <person name="Secka A."/>
            <person name="Antonio M."/>
            <person name="Oren A."/>
            <person name="Chaudhuri R.R."/>
            <person name="La Ragione R."/>
            <person name="Hildebrand F."/>
            <person name="Pallen M.J."/>
        </authorList>
    </citation>
    <scope>NUCLEOTIDE SEQUENCE</scope>
    <source>
        <strain evidence="2">F1-3629</strain>
    </source>
</reference>
<evidence type="ECO:0000313" key="2">
    <source>
        <dbReference type="EMBL" id="MBO8454614.1"/>
    </source>
</evidence>
<reference evidence="2" key="1">
    <citation type="submission" date="2020-10" db="EMBL/GenBank/DDBJ databases">
        <authorList>
            <person name="Gilroy R."/>
        </authorList>
    </citation>
    <scope>NUCLEOTIDE SEQUENCE</scope>
    <source>
        <strain evidence="2">F1-3629</strain>
    </source>
</reference>
<evidence type="ECO:0000313" key="3">
    <source>
        <dbReference type="Proteomes" id="UP000771749"/>
    </source>
</evidence>
<feature type="transmembrane region" description="Helical" evidence="1">
    <location>
        <begin position="26"/>
        <end position="47"/>
    </location>
</feature>
<feature type="non-terminal residue" evidence="2">
    <location>
        <position position="1"/>
    </location>
</feature>